<dbReference type="GO" id="GO:0008761">
    <property type="term" value="F:UDP-N-acetylglucosamine 2-epimerase activity"/>
    <property type="evidence" value="ECO:0007669"/>
    <property type="project" value="UniProtKB-EC"/>
</dbReference>
<keyword evidence="8" id="KW-1185">Reference proteome</keyword>
<evidence type="ECO:0000256" key="5">
    <source>
        <dbReference type="RuleBase" id="RU003513"/>
    </source>
</evidence>
<name>A0ABT5LC34_9GAMM</name>
<evidence type="ECO:0000256" key="3">
    <source>
        <dbReference type="ARBA" id="ARBA00038209"/>
    </source>
</evidence>
<evidence type="ECO:0000313" key="7">
    <source>
        <dbReference type="EMBL" id="MDC9588530.1"/>
    </source>
</evidence>
<comment type="caution">
    <text evidence="7">The sequence shown here is derived from an EMBL/GenBank/DDBJ whole genome shotgun (WGS) entry which is preliminary data.</text>
</comment>
<evidence type="ECO:0000259" key="6">
    <source>
        <dbReference type="Pfam" id="PF02350"/>
    </source>
</evidence>
<dbReference type="PANTHER" id="PTHR43174:SF2">
    <property type="entry name" value="UDP-N-ACETYLGLUCOSAMINE 2-EPIMERASE"/>
    <property type="match status" value="1"/>
</dbReference>
<feature type="domain" description="UDP-N-acetylglucosamine 2-epimerase" evidence="6">
    <location>
        <begin position="24"/>
        <end position="363"/>
    </location>
</feature>
<dbReference type="EMBL" id="JAQRFI010000006">
    <property type="protein sequence ID" value="MDC9588530.1"/>
    <property type="molecule type" value="Genomic_DNA"/>
</dbReference>
<organism evidence="7 8">
    <name type="scientific">Xenorhabdus yunnanensis</name>
    <dbReference type="NCBI Taxonomy" id="3025878"/>
    <lineage>
        <taxon>Bacteria</taxon>
        <taxon>Pseudomonadati</taxon>
        <taxon>Pseudomonadota</taxon>
        <taxon>Gammaproteobacteria</taxon>
        <taxon>Enterobacterales</taxon>
        <taxon>Morganellaceae</taxon>
        <taxon>Xenorhabdus</taxon>
    </lineage>
</organism>
<proteinExistence type="inferred from homology"/>
<evidence type="ECO:0000256" key="2">
    <source>
        <dbReference type="ARBA" id="ARBA00036080"/>
    </source>
</evidence>
<comment type="similarity">
    <text evidence="3 5">Belongs to the UDP-N-acetylglucosamine 2-epimerase family.</text>
</comment>
<dbReference type="PANTHER" id="PTHR43174">
    <property type="entry name" value="UDP-N-ACETYLGLUCOSAMINE 2-EPIMERASE"/>
    <property type="match status" value="1"/>
</dbReference>
<reference evidence="7 8" key="1">
    <citation type="submission" date="2023-02" db="EMBL/GenBank/DDBJ databases">
        <title>Entomopathogenic bacteria.</title>
        <authorList>
            <person name="Machado R.A."/>
        </authorList>
    </citation>
    <scope>NUCLEOTIDE SEQUENCE [LARGE SCALE GENOMIC DNA]</scope>
    <source>
        <strain evidence="7 8">XENO-10</strain>
    </source>
</reference>
<sequence length="393" mass="43399">MKKLAIIFGTRPEAIKYGPIINVLKNDHRFEINIISTGQHREMLTDALEAFDIKVDIELNVMKSGQGLPEITSKILYELNIILPKLSPDAILVHGDTATTLSGALAGFQLQIPVIHVEAGLRSGDIQSPFPEEGNRKLVAQIASLHLSPTPGNAANLIREGIKESSIVITGNTIVDSLYWARNRKDIPVNSILKNIKNDDRKIILASAHRRESWGRLSEIVNAIKKISERKDIKFVIPMHKNPTVRSVFIDKLSGIKNIALIEPLNYLDFCNLMYLSDIILSDSSGAEEEGPTIGKPTLVLRNLTERPEATISGSAILVGTSEELIVKNVNYILDNLSQYIKENVSTNHYGDGNATIRIVGAIADFFGMGPAVSPFYSSCYKHQYKRNIPALL</sequence>
<dbReference type="SUPFAM" id="SSF53756">
    <property type="entry name" value="UDP-Glycosyltransferase/glycogen phosphorylase"/>
    <property type="match status" value="1"/>
</dbReference>
<dbReference type="Gene3D" id="3.40.50.2000">
    <property type="entry name" value="Glycogen Phosphorylase B"/>
    <property type="match status" value="2"/>
</dbReference>
<gene>
    <name evidence="7" type="primary">wecB</name>
    <name evidence="7" type="ORF">PSI23_04170</name>
</gene>
<dbReference type="InterPro" id="IPR029767">
    <property type="entry name" value="WecB-like"/>
</dbReference>
<protein>
    <recommendedName>
        <fullName evidence="4">UDP-N-acetylglucosamine 2-epimerase (non-hydrolyzing)</fullName>
        <ecNumber evidence="4">5.1.3.14</ecNumber>
    </recommendedName>
</protein>
<dbReference type="RefSeq" id="WP_273553891.1">
    <property type="nucleotide sequence ID" value="NZ_JAQRFI010000006.1"/>
</dbReference>
<dbReference type="EC" id="5.1.3.14" evidence="4"/>
<keyword evidence="1 5" id="KW-0413">Isomerase</keyword>
<evidence type="ECO:0000313" key="8">
    <source>
        <dbReference type="Proteomes" id="UP001217178"/>
    </source>
</evidence>
<dbReference type="NCBIfam" id="TIGR00236">
    <property type="entry name" value="wecB"/>
    <property type="match status" value="1"/>
</dbReference>
<dbReference type="CDD" id="cd03786">
    <property type="entry name" value="GTB_UDP-GlcNAc_2-Epimerase"/>
    <property type="match status" value="1"/>
</dbReference>
<evidence type="ECO:0000256" key="4">
    <source>
        <dbReference type="ARBA" id="ARBA00038858"/>
    </source>
</evidence>
<dbReference type="Pfam" id="PF02350">
    <property type="entry name" value="Epimerase_2"/>
    <property type="match status" value="1"/>
</dbReference>
<accession>A0ABT5LC34</accession>
<comment type="catalytic activity">
    <reaction evidence="2">
        <text>UDP-N-acetyl-alpha-D-glucosamine = UDP-N-acetyl-alpha-D-mannosamine</text>
        <dbReference type="Rhea" id="RHEA:17213"/>
        <dbReference type="ChEBI" id="CHEBI:57705"/>
        <dbReference type="ChEBI" id="CHEBI:68623"/>
        <dbReference type="EC" id="5.1.3.14"/>
    </reaction>
</comment>
<evidence type="ECO:0000256" key="1">
    <source>
        <dbReference type="ARBA" id="ARBA00023235"/>
    </source>
</evidence>
<dbReference type="InterPro" id="IPR003331">
    <property type="entry name" value="UDP_GlcNAc_Epimerase_2_dom"/>
</dbReference>
<dbReference type="Proteomes" id="UP001217178">
    <property type="component" value="Unassembled WGS sequence"/>
</dbReference>